<comment type="caution">
    <text evidence="2">The sequence shown here is derived from an EMBL/GenBank/DDBJ whole genome shotgun (WGS) entry which is preliminary data.</text>
</comment>
<dbReference type="Pfam" id="PF00144">
    <property type="entry name" value="Beta-lactamase"/>
    <property type="match status" value="1"/>
</dbReference>
<dbReference type="InterPro" id="IPR012338">
    <property type="entry name" value="Beta-lactam/transpept-like"/>
</dbReference>
<dbReference type="STRING" id="1193181.BN10_1070033"/>
<organism evidence="2 3">
    <name type="scientific">Phycicoccus elongatus Lp2</name>
    <dbReference type="NCBI Taxonomy" id="1193181"/>
    <lineage>
        <taxon>Bacteria</taxon>
        <taxon>Bacillati</taxon>
        <taxon>Actinomycetota</taxon>
        <taxon>Actinomycetes</taxon>
        <taxon>Micrococcales</taxon>
        <taxon>Intrasporangiaceae</taxon>
        <taxon>Phycicoccus</taxon>
    </lineage>
</organism>
<dbReference type="PANTHER" id="PTHR43283">
    <property type="entry name" value="BETA-LACTAMASE-RELATED"/>
    <property type="match status" value="1"/>
</dbReference>
<evidence type="ECO:0000313" key="2">
    <source>
        <dbReference type="EMBL" id="CCH68593.1"/>
    </source>
</evidence>
<evidence type="ECO:0000313" key="3">
    <source>
        <dbReference type="Proteomes" id="UP000013167"/>
    </source>
</evidence>
<dbReference type="InterPro" id="IPR050789">
    <property type="entry name" value="Diverse_Enzym_Activities"/>
</dbReference>
<dbReference type="SUPFAM" id="SSF56601">
    <property type="entry name" value="beta-lactamase/transpeptidase-like"/>
    <property type="match status" value="1"/>
</dbReference>
<keyword evidence="3" id="KW-1185">Reference proteome</keyword>
<dbReference type="OrthoDB" id="3863176at2"/>
<dbReference type="Gene3D" id="3.40.710.10">
    <property type="entry name" value="DD-peptidase/beta-lactamase superfamily"/>
    <property type="match status" value="1"/>
</dbReference>
<dbReference type="Proteomes" id="UP000013167">
    <property type="component" value="Unassembled WGS sequence"/>
</dbReference>
<dbReference type="EMBL" id="CAIZ01000010">
    <property type="protein sequence ID" value="CCH68593.1"/>
    <property type="molecule type" value="Genomic_DNA"/>
</dbReference>
<dbReference type="PANTHER" id="PTHR43283:SF3">
    <property type="entry name" value="BETA-LACTAMASE FAMILY PROTEIN (AFU_ORTHOLOGUE AFUA_5G07500)"/>
    <property type="match status" value="1"/>
</dbReference>
<dbReference type="HOGENOM" id="CLU_020027_0_3_11"/>
<feature type="domain" description="Beta-lactamase-related" evidence="1">
    <location>
        <begin position="15"/>
        <end position="323"/>
    </location>
</feature>
<dbReference type="AlphaFoldDB" id="N0DXF1"/>
<evidence type="ECO:0000259" key="1">
    <source>
        <dbReference type="Pfam" id="PF00144"/>
    </source>
</evidence>
<dbReference type="eggNOG" id="COG1680">
    <property type="taxonomic scope" value="Bacteria"/>
</dbReference>
<name>N0DXF1_9MICO</name>
<proteinExistence type="predicted"/>
<sequence length="333" mass="35996">MESLRAVIDQVALESGFSGVVRVDHAGETVVCAAFGMADRAHSIANTLETQFGIASGTKGLTALTVMALVERGSLLLDTTARSLLGGRLPQIADDVTVEHLLAHRSGIGDYLDEEAIESISDYLMPVPVQDLATTDDYVRILDAPTLFPAGERFAYNNAGYVVLAALAEAATGETFHDLVADLVCRPAGIRDTAFLRSDELPGRVAQGYLRSEGLWTNVLHLPVRGNGDGGLHTTVADLHALWEAIFAGRIVRPATLARMVSPHSDWPEESRRYGLGFHLHARTDEVFLEGYDAGVSFLSRYRPSEALTSTVIANWSEGAWPMSKAIREHLDG</sequence>
<reference evidence="2 3" key="1">
    <citation type="journal article" date="2013" name="ISME J.">
        <title>A metabolic model for members of the genus Tetrasphaera involved in enhanced biological phosphorus removal.</title>
        <authorList>
            <person name="Kristiansen R."/>
            <person name="Nguyen H.T.T."/>
            <person name="Saunders A.M."/>
            <person name="Nielsen J.L."/>
            <person name="Wimmer R."/>
            <person name="Le V.Q."/>
            <person name="McIlroy S.J."/>
            <person name="Petrovski S."/>
            <person name="Seviour R.J."/>
            <person name="Calteau A."/>
            <person name="Nielsen K.L."/>
            <person name="Nielsen P.H."/>
        </authorList>
    </citation>
    <scope>NUCLEOTIDE SEQUENCE [LARGE SCALE GENOMIC DNA]</scope>
    <source>
        <strain evidence="2 3">Lp2</strain>
    </source>
</reference>
<gene>
    <name evidence="2" type="ORF">BN10_1070033</name>
</gene>
<dbReference type="InterPro" id="IPR001466">
    <property type="entry name" value="Beta-lactam-related"/>
</dbReference>
<protein>
    <submittedName>
        <fullName evidence="2">Putative beta-lactamase</fullName>
    </submittedName>
</protein>
<dbReference type="RefSeq" id="WP_010851497.1">
    <property type="nucleotide sequence ID" value="NZ_HF570956.1"/>
</dbReference>
<accession>N0DXF1</accession>